<evidence type="ECO:0000313" key="1">
    <source>
        <dbReference type="EMBL" id="MFG6272502.1"/>
    </source>
</evidence>
<name>A0ABW7DNC9_9FIRM</name>
<comment type="caution">
    <text evidence="1">The sequence shown here is derived from an EMBL/GenBank/DDBJ whole genome shotgun (WGS) entry which is preliminary data.</text>
</comment>
<keyword evidence="2" id="KW-1185">Reference proteome</keyword>
<gene>
    <name evidence="1" type="ORF">ACGTZG_04800</name>
</gene>
<sequence length="162" mass="19158">MDLQQRARSAFAIVLEAMTRRQSRLRADRDIRTLTIKLIEKVEAVAEPEDWPVSEYTDDFRQYHPGDSAIWERFFFHAMFVSTDLADCLCFLRAGGAILIPDAAYGYIIRPVIGGHGYRSQSEYDRMKQPLRKWQADIIRILRLLHYEQRRYARYEEGRLEL</sequence>
<organism evidence="1 2">
    <name type="scientific">Megasphaera hexanoica</name>
    <dbReference type="NCBI Taxonomy" id="1675036"/>
    <lineage>
        <taxon>Bacteria</taxon>
        <taxon>Bacillati</taxon>
        <taxon>Bacillota</taxon>
        <taxon>Negativicutes</taxon>
        <taxon>Veillonellales</taxon>
        <taxon>Veillonellaceae</taxon>
        <taxon>Megasphaera</taxon>
    </lineage>
</organism>
<reference evidence="1 2" key="1">
    <citation type="submission" date="2024-10" db="EMBL/GenBank/DDBJ databases">
        <authorList>
            <person name="Sang B.-I."/>
            <person name="Prabhaharan D."/>
        </authorList>
    </citation>
    <scope>NUCLEOTIDE SEQUENCE [LARGE SCALE GENOMIC DNA]</scope>
    <source>
        <strain evidence="1 2">MH</strain>
    </source>
</reference>
<dbReference type="EMBL" id="JBIEKR010000003">
    <property type="protein sequence ID" value="MFG6272502.1"/>
    <property type="molecule type" value="Genomic_DNA"/>
</dbReference>
<dbReference type="RefSeq" id="WP_113855821.1">
    <property type="nucleotide sequence ID" value="NZ_CP011940.1"/>
</dbReference>
<proteinExistence type="predicted"/>
<dbReference type="Proteomes" id="UP001605989">
    <property type="component" value="Unassembled WGS sequence"/>
</dbReference>
<accession>A0ABW7DNC9</accession>
<evidence type="ECO:0000313" key="2">
    <source>
        <dbReference type="Proteomes" id="UP001605989"/>
    </source>
</evidence>
<protein>
    <submittedName>
        <fullName evidence="1">Uncharacterized protein</fullName>
    </submittedName>
</protein>